<dbReference type="GO" id="GO:0005829">
    <property type="term" value="C:cytosol"/>
    <property type="evidence" value="ECO:0007669"/>
    <property type="project" value="TreeGrafter"/>
</dbReference>
<dbReference type="Pfam" id="PF01523">
    <property type="entry name" value="PmbA_TldD_1st"/>
    <property type="match status" value="1"/>
</dbReference>
<dbReference type="Pfam" id="PF19289">
    <property type="entry name" value="PmbA_TldD_3rd"/>
    <property type="match status" value="1"/>
</dbReference>
<dbReference type="PANTHER" id="PTHR30624:SF4">
    <property type="entry name" value="METALLOPROTEASE TLDD"/>
    <property type="match status" value="1"/>
</dbReference>
<dbReference type="InterPro" id="IPR025502">
    <property type="entry name" value="TldD"/>
</dbReference>
<dbReference type="STRING" id="1006576.DTL3_0552"/>
<dbReference type="SUPFAM" id="SSF111283">
    <property type="entry name" value="Putative modulator of DNA gyrase, PmbA/TldD"/>
    <property type="match status" value="1"/>
</dbReference>
<evidence type="ECO:0000259" key="6">
    <source>
        <dbReference type="Pfam" id="PF19289"/>
    </source>
</evidence>
<evidence type="ECO:0000256" key="3">
    <source>
        <dbReference type="ARBA" id="ARBA00022801"/>
    </source>
</evidence>
<evidence type="ECO:0000256" key="4">
    <source>
        <dbReference type="ARBA" id="ARBA00023049"/>
    </source>
</evidence>
<keyword evidence="9" id="KW-1185">Reference proteome</keyword>
<keyword evidence="4" id="KW-0482">Metalloprotease</keyword>
<dbReference type="PANTHER" id="PTHR30624">
    <property type="entry name" value="UNCHARACTERIZED PROTEIN TLDD AND PMBA"/>
    <property type="match status" value="1"/>
</dbReference>
<feature type="domain" description="Metalloprotease TldD/E C-terminal" evidence="6">
    <location>
        <begin position="233"/>
        <end position="463"/>
    </location>
</feature>
<evidence type="ECO:0000313" key="8">
    <source>
        <dbReference type="EMBL" id="CEP77871.1"/>
    </source>
</evidence>
<feature type="domain" description="Metalloprotease TldD/E central" evidence="7">
    <location>
        <begin position="116"/>
        <end position="224"/>
    </location>
</feature>
<dbReference type="KEGG" id="dtn:DTL3_0552"/>
<evidence type="ECO:0000313" key="9">
    <source>
        <dbReference type="Proteomes" id="UP000032809"/>
    </source>
</evidence>
<reference evidence="9" key="1">
    <citation type="submission" date="2014-11" db="EMBL/GenBank/DDBJ databases">
        <authorList>
            <person name="Wibberg D."/>
        </authorList>
    </citation>
    <scope>NUCLEOTIDE SEQUENCE [LARGE SCALE GENOMIC DNA]</scope>
    <source>
        <strain evidence="9">L3</strain>
    </source>
</reference>
<evidence type="ECO:0000259" key="7">
    <source>
        <dbReference type="Pfam" id="PF19290"/>
    </source>
</evidence>
<dbReference type="InterPro" id="IPR002510">
    <property type="entry name" value="Metalloprtase-TldD/E_N"/>
</dbReference>
<proteinExistence type="inferred from homology"/>
<gene>
    <name evidence="8" type="primary">tldD</name>
    <name evidence="8" type="ORF">DTL3_0552</name>
</gene>
<dbReference type="InterPro" id="IPR051463">
    <property type="entry name" value="Peptidase_U62_metallo"/>
</dbReference>
<dbReference type="GO" id="GO:0008237">
    <property type="term" value="F:metallopeptidase activity"/>
    <property type="evidence" value="ECO:0007669"/>
    <property type="project" value="UniProtKB-KW"/>
</dbReference>
<protein>
    <submittedName>
        <fullName evidence="8">Putative Zn-dependent proteases and their inactivated homologs</fullName>
    </submittedName>
</protein>
<dbReference type="AlphaFoldDB" id="A0A0C7NIX0"/>
<evidence type="ECO:0000256" key="2">
    <source>
        <dbReference type="ARBA" id="ARBA00022670"/>
    </source>
</evidence>
<dbReference type="HOGENOM" id="CLU_026425_1_0_0"/>
<dbReference type="RefSeq" id="WP_052670301.1">
    <property type="nucleotide sequence ID" value="NZ_LN824141.1"/>
</dbReference>
<feature type="domain" description="Metalloprotease TldD/E N-terminal" evidence="5">
    <location>
        <begin position="24"/>
        <end position="87"/>
    </location>
</feature>
<keyword evidence="2 8" id="KW-0645">Protease</keyword>
<dbReference type="EMBL" id="LN824141">
    <property type="protein sequence ID" value="CEP77871.1"/>
    <property type="molecule type" value="Genomic_DNA"/>
</dbReference>
<evidence type="ECO:0000256" key="1">
    <source>
        <dbReference type="ARBA" id="ARBA00005836"/>
    </source>
</evidence>
<sequence>MELSKEQYIEILNHSLSSGGEYSEIFLENSYGTNILYDNGKIEKVNFSSSSGASLRVVSKEETIFAHTNEPTFENLMDLAKTLKKIASERFDNREILKVKELKECEKRDFSPFQIPFDQVEIDKKVEKVLKGVNLLKDADSRIKQITVSYSDSSRKVKVINSEGIIAEDIRNYPRYGVTVIGEDEEGNLFMGYAGDAANAGFEFFTDEMIRIVVEDAVRQVIAQIEGEDAPAGEFTVVISSEAGGTMIHEACGHGMEADLVLSGSVYRDKIGQKIASEKITVVDDGTIMNKRGTLNYDDEGTPTKRTVLIDKGVLKGYMHSKITAKKFSAEPTGNGRRESYMVLPIVRMRNTLILPGEDNPEDIIKSVDYGIFVRKMGGGQVDVISGDFQFGINEGYIIKNGEITKPIRGASLVGNGLKVLESIDMVGNDLGYGVGTCGKDGQAAPVSDAQPTIRIPKMVVGGIVKGGNE</sequence>
<dbReference type="InterPro" id="IPR045569">
    <property type="entry name" value="Metalloprtase-TldD/E_C"/>
</dbReference>
<dbReference type="PIRSF" id="PIRSF004919">
    <property type="entry name" value="TldD"/>
    <property type="match status" value="1"/>
</dbReference>
<dbReference type="InterPro" id="IPR045570">
    <property type="entry name" value="Metalloprtase-TldD/E_cen_dom"/>
</dbReference>
<organism evidence="8 9">
    <name type="scientific">Defluviitoga tunisiensis</name>
    <dbReference type="NCBI Taxonomy" id="1006576"/>
    <lineage>
        <taxon>Bacteria</taxon>
        <taxon>Thermotogati</taxon>
        <taxon>Thermotogota</taxon>
        <taxon>Thermotogae</taxon>
        <taxon>Petrotogales</taxon>
        <taxon>Petrotogaceae</taxon>
        <taxon>Defluviitoga</taxon>
    </lineage>
</organism>
<dbReference type="PATRIC" id="fig|1006576.9.peg.539"/>
<dbReference type="GO" id="GO:0006508">
    <property type="term" value="P:proteolysis"/>
    <property type="evidence" value="ECO:0007669"/>
    <property type="project" value="UniProtKB-KW"/>
</dbReference>
<evidence type="ECO:0000259" key="5">
    <source>
        <dbReference type="Pfam" id="PF01523"/>
    </source>
</evidence>
<dbReference type="Proteomes" id="UP000032809">
    <property type="component" value="Chromosome I"/>
</dbReference>
<keyword evidence="3" id="KW-0378">Hydrolase</keyword>
<name>A0A0C7NIX0_DEFTU</name>
<dbReference type="InterPro" id="IPR035068">
    <property type="entry name" value="TldD/PmbA_N"/>
</dbReference>
<dbReference type="Gene3D" id="3.30.2290.10">
    <property type="entry name" value="PmbA/TldD superfamily"/>
    <property type="match status" value="1"/>
</dbReference>
<accession>A0A0C7NIX0</accession>
<comment type="similarity">
    <text evidence="1">Belongs to the peptidase U62 family.</text>
</comment>
<dbReference type="Pfam" id="PF19290">
    <property type="entry name" value="PmbA_TldD_2nd"/>
    <property type="match status" value="1"/>
</dbReference>
<dbReference type="InterPro" id="IPR036059">
    <property type="entry name" value="TldD/PmbA_sf"/>
</dbReference>